<dbReference type="SUPFAM" id="SSF88946">
    <property type="entry name" value="Sigma2 domain of RNA polymerase sigma factors"/>
    <property type="match status" value="1"/>
</dbReference>
<comment type="similarity">
    <text evidence="1">Belongs to the sigma-70 factor family. ECF subfamily.</text>
</comment>
<dbReference type="Gene3D" id="1.10.1740.10">
    <property type="match status" value="1"/>
</dbReference>
<dbReference type="SUPFAM" id="SSF88659">
    <property type="entry name" value="Sigma3 and sigma4 domains of RNA polymerase sigma factors"/>
    <property type="match status" value="1"/>
</dbReference>
<evidence type="ECO:0000256" key="2">
    <source>
        <dbReference type="ARBA" id="ARBA00023015"/>
    </source>
</evidence>
<evidence type="ECO:0000313" key="8">
    <source>
        <dbReference type="Proteomes" id="UP000291117"/>
    </source>
</evidence>
<evidence type="ECO:0000256" key="1">
    <source>
        <dbReference type="ARBA" id="ARBA00010641"/>
    </source>
</evidence>
<dbReference type="OrthoDB" id="679904at2"/>
<protein>
    <submittedName>
        <fullName evidence="7">Sigma-70 family RNA polymerase sigma factor</fullName>
    </submittedName>
</protein>
<reference evidence="7 8" key="1">
    <citation type="submission" date="2019-02" db="EMBL/GenBank/DDBJ databases">
        <title>Pedobacter sp. RP-3-8 sp. nov., isolated from Arctic soil.</title>
        <authorList>
            <person name="Dahal R.H."/>
        </authorList>
    </citation>
    <scope>NUCLEOTIDE SEQUENCE [LARGE SCALE GENOMIC DNA]</scope>
    <source>
        <strain evidence="7 8">RP-3-8</strain>
    </source>
</reference>
<dbReference type="Pfam" id="PF04542">
    <property type="entry name" value="Sigma70_r2"/>
    <property type="match status" value="1"/>
</dbReference>
<keyword evidence="4" id="KW-0804">Transcription</keyword>
<dbReference type="InterPro" id="IPR013325">
    <property type="entry name" value="RNA_pol_sigma_r2"/>
</dbReference>
<keyword evidence="3" id="KW-0731">Sigma factor</keyword>
<evidence type="ECO:0000313" key="7">
    <source>
        <dbReference type="EMBL" id="TCC96444.1"/>
    </source>
</evidence>
<dbReference type="InterPro" id="IPR036388">
    <property type="entry name" value="WH-like_DNA-bd_sf"/>
</dbReference>
<dbReference type="InterPro" id="IPR007627">
    <property type="entry name" value="RNA_pol_sigma70_r2"/>
</dbReference>
<evidence type="ECO:0000259" key="5">
    <source>
        <dbReference type="Pfam" id="PF04542"/>
    </source>
</evidence>
<dbReference type="Proteomes" id="UP000291117">
    <property type="component" value="Unassembled WGS sequence"/>
</dbReference>
<dbReference type="GO" id="GO:0006352">
    <property type="term" value="P:DNA-templated transcription initiation"/>
    <property type="evidence" value="ECO:0007669"/>
    <property type="project" value="InterPro"/>
</dbReference>
<dbReference type="GO" id="GO:0016987">
    <property type="term" value="F:sigma factor activity"/>
    <property type="evidence" value="ECO:0007669"/>
    <property type="project" value="UniProtKB-KW"/>
</dbReference>
<dbReference type="Pfam" id="PF08281">
    <property type="entry name" value="Sigma70_r4_2"/>
    <property type="match status" value="1"/>
</dbReference>
<dbReference type="AlphaFoldDB" id="A0A4R0ND88"/>
<dbReference type="PANTHER" id="PTHR43133">
    <property type="entry name" value="RNA POLYMERASE ECF-TYPE SIGMA FACTO"/>
    <property type="match status" value="1"/>
</dbReference>
<dbReference type="EMBL" id="SJSM01000005">
    <property type="protein sequence ID" value="TCC96444.1"/>
    <property type="molecule type" value="Genomic_DNA"/>
</dbReference>
<sequence>MDYKLLSDDELIVLFKGSCERAFKEIYLRYWQQVYRVAYRKVHHKELAEELTQNLFVELWRRRETVAVQSLGAYLFGSLRYSIINHYKSLLVQENYQNYIKASNNFGVVNNTDYLLMLNELSDALAKGIALLPKKTAEVFRMSRMEHRSVKDISKQLNISEKAVEYHITQSLKYIRFYLKEYLFLALIIRFFL</sequence>
<feature type="domain" description="RNA polymerase sigma factor 70 region 4 type 2" evidence="6">
    <location>
        <begin position="124"/>
        <end position="173"/>
    </location>
</feature>
<feature type="domain" description="RNA polymerase sigma-70 region 2" evidence="5">
    <location>
        <begin position="27"/>
        <end position="89"/>
    </location>
</feature>
<keyword evidence="2" id="KW-0805">Transcription regulation</keyword>
<comment type="caution">
    <text evidence="7">The sequence shown here is derived from an EMBL/GenBank/DDBJ whole genome shotgun (WGS) entry which is preliminary data.</text>
</comment>
<dbReference type="InterPro" id="IPR013249">
    <property type="entry name" value="RNA_pol_sigma70_r4_t2"/>
</dbReference>
<dbReference type="PANTHER" id="PTHR43133:SF46">
    <property type="entry name" value="RNA POLYMERASE SIGMA-70 FACTOR ECF SUBFAMILY"/>
    <property type="match status" value="1"/>
</dbReference>
<dbReference type="InterPro" id="IPR013324">
    <property type="entry name" value="RNA_pol_sigma_r3/r4-like"/>
</dbReference>
<dbReference type="NCBIfam" id="TIGR02937">
    <property type="entry name" value="sigma70-ECF"/>
    <property type="match status" value="1"/>
</dbReference>
<dbReference type="RefSeq" id="WP_131608741.1">
    <property type="nucleotide sequence ID" value="NZ_SJSM01000005.1"/>
</dbReference>
<dbReference type="InterPro" id="IPR014284">
    <property type="entry name" value="RNA_pol_sigma-70_dom"/>
</dbReference>
<evidence type="ECO:0000259" key="6">
    <source>
        <dbReference type="Pfam" id="PF08281"/>
    </source>
</evidence>
<dbReference type="InterPro" id="IPR039425">
    <property type="entry name" value="RNA_pol_sigma-70-like"/>
</dbReference>
<dbReference type="Gene3D" id="1.10.10.10">
    <property type="entry name" value="Winged helix-like DNA-binding domain superfamily/Winged helix DNA-binding domain"/>
    <property type="match status" value="1"/>
</dbReference>
<keyword evidence="8" id="KW-1185">Reference proteome</keyword>
<organism evidence="7 8">
    <name type="scientific">Pedobacter hiemivivus</name>
    <dbReference type="NCBI Taxonomy" id="2530454"/>
    <lineage>
        <taxon>Bacteria</taxon>
        <taxon>Pseudomonadati</taxon>
        <taxon>Bacteroidota</taxon>
        <taxon>Sphingobacteriia</taxon>
        <taxon>Sphingobacteriales</taxon>
        <taxon>Sphingobacteriaceae</taxon>
        <taxon>Pedobacter</taxon>
    </lineage>
</organism>
<proteinExistence type="inferred from homology"/>
<evidence type="ECO:0000256" key="3">
    <source>
        <dbReference type="ARBA" id="ARBA00023082"/>
    </source>
</evidence>
<dbReference type="GO" id="GO:0003677">
    <property type="term" value="F:DNA binding"/>
    <property type="evidence" value="ECO:0007669"/>
    <property type="project" value="InterPro"/>
</dbReference>
<gene>
    <name evidence="7" type="ORF">EZ444_10700</name>
</gene>
<accession>A0A4R0ND88</accession>
<evidence type="ECO:0000256" key="4">
    <source>
        <dbReference type="ARBA" id="ARBA00023163"/>
    </source>
</evidence>
<name>A0A4R0ND88_9SPHI</name>